<dbReference type="AlphaFoldDB" id="A0A7L7L8D5"/>
<sequence length="378" mass="44941">MKYIKQLDSLRALAIFTVIIVHWFPKDSFWYRLSELINAPTIFFTLSGFLITNILLKERKKAEILETNKLTLIKNFLIKRGLRLFPAYFLVLGIYYFFPLITKDIIDFKYFVTFTTNIYIYKIQQWPALAHLWSMSVEEQFYLVWPWIILFTSRKYLLPIIVTSIIVGLNAQYILSKNDFSSVLTLYCLDALAMGALLSWFVVMYPQRLKQAYKISVWLAIASFSLIICYNTFHFFHLVNVQFLVSILTIWTILFFIQRKEDKPYLLRFLLDNKILMALGKISYGLYLYHFLIPYYTYPWFHKLNVLLHFPDFIVNNTYMWIAENFLLLLVVALASYKFIEMPFLQLKKYFEPTRLPQPVSLVVVAKQKDLSSEPVFL</sequence>
<evidence type="ECO:0000256" key="1">
    <source>
        <dbReference type="SAM" id="Phobius"/>
    </source>
</evidence>
<dbReference type="KEGG" id="add:HUW48_13975"/>
<dbReference type="InterPro" id="IPR050879">
    <property type="entry name" value="Acyltransferase_3"/>
</dbReference>
<keyword evidence="1" id="KW-1133">Transmembrane helix</keyword>
<keyword evidence="1" id="KW-0812">Transmembrane</keyword>
<dbReference type="InterPro" id="IPR002656">
    <property type="entry name" value="Acyl_transf_3_dom"/>
</dbReference>
<organism evidence="3 4">
    <name type="scientific">Adhaeribacter radiodurans</name>
    <dbReference type="NCBI Taxonomy" id="2745197"/>
    <lineage>
        <taxon>Bacteria</taxon>
        <taxon>Pseudomonadati</taxon>
        <taxon>Bacteroidota</taxon>
        <taxon>Cytophagia</taxon>
        <taxon>Cytophagales</taxon>
        <taxon>Hymenobacteraceae</taxon>
        <taxon>Adhaeribacter</taxon>
    </lineage>
</organism>
<keyword evidence="3" id="KW-0808">Transferase</keyword>
<dbReference type="GO" id="GO:0000271">
    <property type="term" value="P:polysaccharide biosynthetic process"/>
    <property type="evidence" value="ECO:0007669"/>
    <property type="project" value="TreeGrafter"/>
</dbReference>
<feature type="transmembrane region" description="Helical" evidence="1">
    <location>
        <begin position="278"/>
        <end position="298"/>
    </location>
</feature>
<dbReference type="EMBL" id="CP055153">
    <property type="protein sequence ID" value="QMU29081.1"/>
    <property type="molecule type" value="Genomic_DNA"/>
</dbReference>
<dbReference type="PANTHER" id="PTHR23028:SF53">
    <property type="entry name" value="ACYL_TRANSF_3 DOMAIN-CONTAINING PROTEIN"/>
    <property type="match status" value="1"/>
</dbReference>
<feature type="transmembrane region" description="Helical" evidence="1">
    <location>
        <begin position="239"/>
        <end position="257"/>
    </location>
</feature>
<evidence type="ECO:0000313" key="4">
    <source>
        <dbReference type="Proteomes" id="UP000514509"/>
    </source>
</evidence>
<feature type="domain" description="Acyltransferase 3" evidence="2">
    <location>
        <begin position="5"/>
        <end position="336"/>
    </location>
</feature>
<gene>
    <name evidence="3" type="ORF">HUW48_13975</name>
</gene>
<dbReference type="GO" id="GO:0016020">
    <property type="term" value="C:membrane"/>
    <property type="evidence" value="ECO:0007669"/>
    <property type="project" value="TreeGrafter"/>
</dbReference>
<feature type="transmembrane region" description="Helical" evidence="1">
    <location>
        <begin position="318"/>
        <end position="340"/>
    </location>
</feature>
<feature type="transmembrane region" description="Helical" evidence="1">
    <location>
        <begin position="215"/>
        <end position="233"/>
    </location>
</feature>
<protein>
    <submittedName>
        <fullName evidence="3">Acyltransferase</fullName>
    </submittedName>
</protein>
<name>A0A7L7L8D5_9BACT</name>
<feature type="transmembrane region" description="Helical" evidence="1">
    <location>
        <begin position="181"/>
        <end position="203"/>
    </location>
</feature>
<evidence type="ECO:0000259" key="2">
    <source>
        <dbReference type="Pfam" id="PF01757"/>
    </source>
</evidence>
<keyword evidence="3" id="KW-0012">Acyltransferase</keyword>
<reference evidence="3 4" key="1">
    <citation type="submission" date="2020-08" db="EMBL/GenBank/DDBJ databases">
        <title>Adhaeribacter dokdonensis sp. nov., isolated from the rhizosphere of Elymus tsukushiensis, a plant native to the Dokdo Islands, Republic of Korea.</title>
        <authorList>
            <person name="Ghim S.Y."/>
        </authorList>
    </citation>
    <scope>NUCLEOTIDE SEQUENCE [LARGE SCALE GENOMIC DNA]</scope>
    <source>
        <strain evidence="3 4">KUDC8001</strain>
    </source>
</reference>
<dbReference type="Proteomes" id="UP000514509">
    <property type="component" value="Chromosome"/>
</dbReference>
<feature type="transmembrane region" description="Helical" evidence="1">
    <location>
        <begin position="7"/>
        <end position="24"/>
    </location>
</feature>
<keyword evidence="1" id="KW-0472">Membrane</keyword>
<dbReference type="Pfam" id="PF01757">
    <property type="entry name" value="Acyl_transf_3"/>
    <property type="match status" value="1"/>
</dbReference>
<accession>A0A7L7L8D5</accession>
<dbReference type="PANTHER" id="PTHR23028">
    <property type="entry name" value="ACETYLTRANSFERASE"/>
    <property type="match status" value="1"/>
</dbReference>
<dbReference type="RefSeq" id="WP_182411540.1">
    <property type="nucleotide sequence ID" value="NZ_CP055153.1"/>
</dbReference>
<feature type="transmembrane region" description="Helical" evidence="1">
    <location>
        <begin position="156"/>
        <end position="175"/>
    </location>
</feature>
<feature type="transmembrane region" description="Helical" evidence="1">
    <location>
        <begin position="77"/>
        <end position="98"/>
    </location>
</feature>
<dbReference type="GO" id="GO:0016747">
    <property type="term" value="F:acyltransferase activity, transferring groups other than amino-acyl groups"/>
    <property type="evidence" value="ECO:0007669"/>
    <property type="project" value="InterPro"/>
</dbReference>
<proteinExistence type="predicted"/>
<evidence type="ECO:0000313" key="3">
    <source>
        <dbReference type="EMBL" id="QMU29081.1"/>
    </source>
</evidence>
<keyword evidence="4" id="KW-1185">Reference proteome</keyword>
<feature type="transmembrane region" description="Helical" evidence="1">
    <location>
        <begin position="36"/>
        <end position="56"/>
    </location>
</feature>